<feature type="region of interest" description="Disordered" evidence="1">
    <location>
        <begin position="1"/>
        <end position="29"/>
    </location>
</feature>
<feature type="domain" description="GYF" evidence="2">
    <location>
        <begin position="63"/>
        <end position="97"/>
    </location>
</feature>
<dbReference type="Proteomes" id="UP000783686">
    <property type="component" value="Unassembled WGS sequence"/>
</dbReference>
<organism evidence="3 4">
    <name type="scientific">Bursaphelenchus okinawaensis</name>
    <dbReference type="NCBI Taxonomy" id="465554"/>
    <lineage>
        <taxon>Eukaryota</taxon>
        <taxon>Metazoa</taxon>
        <taxon>Ecdysozoa</taxon>
        <taxon>Nematoda</taxon>
        <taxon>Chromadorea</taxon>
        <taxon>Rhabditida</taxon>
        <taxon>Tylenchina</taxon>
        <taxon>Tylenchomorpha</taxon>
        <taxon>Aphelenchoidea</taxon>
        <taxon>Aphelenchoididae</taxon>
        <taxon>Bursaphelenchus</taxon>
    </lineage>
</organism>
<dbReference type="EMBL" id="CAJFDH010000002">
    <property type="protein sequence ID" value="CAD5212211.1"/>
    <property type="molecule type" value="Genomic_DNA"/>
</dbReference>
<reference evidence="3" key="1">
    <citation type="submission" date="2020-09" db="EMBL/GenBank/DDBJ databases">
        <authorList>
            <person name="Kikuchi T."/>
        </authorList>
    </citation>
    <scope>NUCLEOTIDE SEQUENCE</scope>
    <source>
        <strain evidence="3">SH1</strain>
    </source>
</reference>
<evidence type="ECO:0000313" key="4">
    <source>
        <dbReference type="Proteomes" id="UP000614601"/>
    </source>
</evidence>
<feature type="compositionally biased region" description="Basic and acidic residues" evidence="1">
    <location>
        <begin position="157"/>
        <end position="192"/>
    </location>
</feature>
<dbReference type="InterPro" id="IPR003169">
    <property type="entry name" value="GYF"/>
</dbReference>
<dbReference type="OrthoDB" id="48509at2759"/>
<evidence type="ECO:0000313" key="3">
    <source>
        <dbReference type="EMBL" id="CAD5212211.1"/>
    </source>
</evidence>
<dbReference type="InterPro" id="IPR035445">
    <property type="entry name" value="GYF-like_dom_sf"/>
</dbReference>
<name>A0A811K8X0_9BILA</name>
<dbReference type="SUPFAM" id="SSF55277">
    <property type="entry name" value="GYF domain"/>
    <property type="match status" value="1"/>
</dbReference>
<sequence>MREKKQENTRKESQESFSRGFGRGGATPWNKVEAVWGAPDVSNLTDNTEKLAIRTEPIPVEFNGPFETKEMQARFSSGYFHPELQIMKPGDAAYTPLGELVKTNGALTPSIEKKRSQKLPQSPPVASTQSARNAWQSSSSSKEDSAQAKPELSIDQLRLEEKERVLQEEQRRLKEREENIKREEQERQERERKIKEREMELLRKQALEYEQQRQEELRQLKEQLKKSLGQKHQPGREELLQYEETLRNKMKSVDIDWQNRDLSEFFELIAFAQVATLG</sequence>
<evidence type="ECO:0000259" key="2">
    <source>
        <dbReference type="Pfam" id="PF02213"/>
    </source>
</evidence>
<dbReference type="EMBL" id="CAJFCW020000002">
    <property type="protein sequence ID" value="CAG9095291.1"/>
    <property type="molecule type" value="Genomic_DNA"/>
</dbReference>
<comment type="caution">
    <text evidence="3">The sequence shown here is derived from an EMBL/GenBank/DDBJ whole genome shotgun (WGS) entry which is preliminary data.</text>
</comment>
<proteinExistence type="predicted"/>
<evidence type="ECO:0000256" key="1">
    <source>
        <dbReference type="SAM" id="MobiDB-lite"/>
    </source>
</evidence>
<protein>
    <recommendedName>
        <fullName evidence="2">GYF domain-containing protein</fullName>
    </recommendedName>
</protein>
<feature type="compositionally biased region" description="Polar residues" evidence="1">
    <location>
        <begin position="118"/>
        <end position="136"/>
    </location>
</feature>
<feature type="compositionally biased region" description="Basic and acidic residues" evidence="1">
    <location>
        <begin position="1"/>
        <end position="14"/>
    </location>
</feature>
<feature type="region of interest" description="Disordered" evidence="1">
    <location>
        <begin position="105"/>
        <end position="192"/>
    </location>
</feature>
<dbReference type="Pfam" id="PF02213">
    <property type="entry name" value="GYF"/>
    <property type="match status" value="1"/>
</dbReference>
<dbReference type="Proteomes" id="UP000614601">
    <property type="component" value="Unassembled WGS sequence"/>
</dbReference>
<keyword evidence="4" id="KW-1185">Reference proteome</keyword>
<accession>A0A811K8X0</accession>
<gene>
    <name evidence="3" type="ORF">BOKJ2_LOCUS4089</name>
</gene>
<dbReference type="AlphaFoldDB" id="A0A811K8X0"/>
<dbReference type="Gene3D" id="3.30.1490.40">
    <property type="match status" value="1"/>
</dbReference>